<comment type="catalytic activity">
    <reaction evidence="1">
        <text>Endopeptidase of broad specificity.</text>
        <dbReference type="EC" id="3.4.24.81"/>
    </reaction>
</comment>
<evidence type="ECO:0000256" key="6">
    <source>
        <dbReference type="SAM" id="Phobius"/>
    </source>
</evidence>
<dbReference type="Proteomes" id="UP001497525">
    <property type="component" value="Unassembled WGS sequence"/>
</dbReference>
<gene>
    <name evidence="10" type="ORF">CDAUBV1_LOCUS11236</name>
</gene>
<dbReference type="AlphaFoldDB" id="A0AAV2TKR3"/>
<evidence type="ECO:0000259" key="8">
    <source>
        <dbReference type="PROSITE" id="PS50214"/>
    </source>
</evidence>
<dbReference type="PANTHER" id="PTHR45702">
    <property type="entry name" value="ADAM10/ADAM17 METALLOPEPTIDASE FAMILY MEMBER"/>
    <property type="match status" value="1"/>
</dbReference>
<feature type="binding site" evidence="4">
    <location>
        <position position="527"/>
    </location>
    <ligand>
        <name>Zn(2+)</name>
        <dbReference type="ChEBI" id="CHEBI:29105"/>
        <note>catalytic</note>
    </ligand>
</feature>
<feature type="transmembrane region" description="Helical" evidence="6">
    <location>
        <begin position="841"/>
        <end position="865"/>
    </location>
</feature>
<dbReference type="GO" id="GO:0005886">
    <property type="term" value="C:plasma membrane"/>
    <property type="evidence" value="ECO:0007669"/>
    <property type="project" value="TreeGrafter"/>
</dbReference>
<dbReference type="Pfam" id="PF00200">
    <property type="entry name" value="Disintegrin"/>
    <property type="match status" value="1"/>
</dbReference>
<dbReference type="Gene3D" id="3.40.390.10">
    <property type="entry name" value="Collagenase (Catalytic Domain)"/>
    <property type="match status" value="1"/>
</dbReference>
<feature type="compositionally biased region" description="Low complexity" evidence="5">
    <location>
        <begin position="1038"/>
        <end position="1052"/>
    </location>
</feature>
<evidence type="ECO:0000256" key="1">
    <source>
        <dbReference type="ARBA" id="ARBA00001809"/>
    </source>
</evidence>
<dbReference type="GO" id="GO:0004222">
    <property type="term" value="F:metalloendopeptidase activity"/>
    <property type="evidence" value="ECO:0007669"/>
    <property type="project" value="InterPro"/>
</dbReference>
<feature type="domain" description="Peptidase M12B" evidence="9">
    <location>
        <begin position="453"/>
        <end position="586"/>
    </location>
</feature>
<evidence type="ECO:0000256" key="7">
    <source>
        <dbReference type="SAM" id="SignalP"/>
    </source>
</evidence>
<feature type="active site" evidence="4">
    <location>
        <position position="524"/>
    </location>
</feature>
<keyword evidence="4" id="KW-0862">Zinc</keyword>
<dbReference type="InterPro" id="IPR051489">
    <property type="entry name" value="ADAM_Metalloproteinase"/>
</dbReference>
<dbReference type="PROSITE" id="PS50214">
    <property type="entry name" value="DISINTEGRIN_2"/>
    <property type="match status" value="1"/>
</dbReference>
<dbReference type="SUPFAM" id="SSF55486">
    <property type="entry name" value="Metalloproteases ('zincins'), catalytic domain"/>
    <property type="match status" value="1"/>
</dbReference>
<dbReference type="InterPro" id="IPR001590">
    <property type="entry name" value="Peptidase_M12B"/>
</dbReference>
<dbReference type="EC" id="3.4.24.81" evidence="2"/>
<keyword evidence="6" id="KW-0812">Transmembrane</keyword>
<dbReference type="Pfam" id="PF13574">
    <property type="entry name" value="Reprolysin_2"/>
    <property type="match status" value="1"/>
</dbReference>
<dbReference type="GO" id="GO:0046872">
    <property type="term" value="F:metal ion binding"/>
    <property type="evidence" value="ECO:0007669"/>
    <property type="project" value="UniProtKB-KW"/>
</dbReference>
<keyword evidence="6" id="KW-1133">Transmembrane helix</keyword>
<dbReference type="SMART" id="SM00050">
    <property type="entry name" value="DISIN"/>
    <property type="match status" value="1"/>
</dbReference>
<reference evidence="10" key="1">
    <citation type="submission" date="2024-06" db="EMBL/GenBank/DDBJ databases">
        <authorList>
            <person name="Liu X."/>
            <person name="Lenzi L."/>
            <person name="Haldenby T S."/>
            <person name="Uol C."/>
        </authorList>
    </citation>
    <scope>NUCLEOTIDE SEQUENCE</scope>
</reference>
<dbReference type="EMBL" id="CAXLJL010000367">
    <property type="protein sequence ID" value="CAL5136950.1"/>
    <property type="molecule type" value="Genomic_DNA"/>
</dbReference>
<evidence type="ECO:0000259" key="9">
    <source>
        <dbReference type="PROSITE" id="PS50215"/>
    </source>
</evidence>
<evidence type="ECO:0000256" key="3">
    <source>
        <dbReference type="ARBA" id="ARBA00022685"/>
    </source>
</evidence>
<dbReference type="InterPro" id="IPR049038">
    <property type="entry name" value="ADAM10_Cys-rich"/>
</dbReference>
<keyword evidence="3" id="KW-0165">Cleavage on pair of basic residues</keyword>
<feature type="region of interest" description="Disordered" evidence="5">
    <location>
        <begin position="920"/>
        <end position="939"/>
    </location>
</feature>
<feature type="chain" id="PRO_5043618197" description="ADAM10 endopeptidase" evidence="7">
    <location>
        <begin position="23"/>
        <end position="1154"/>
    </location>
</feature>
<sequence length="1154" mass="128522">MLGIRCLPSLCVLLTVIHSCYSHSLGHFISQYDVLSYPASVVDSQLHRTRRSASTLPQTHTPIRLPIVAFSRHFTIVLSSDDTVINPSAKLIVGGQEKTGGLASVADHMVHGYVENHEGSFVYGSIINGVFRGRISFGGSDNRTEIYGSYYVEPAGNYFDRPTSFHSVIYHDSHVKTPEIHRVRRSADGNEFFGFCGLSNPKVVQKMSDLAKSVPGVHVEAFAPRSRRASVTGKLDLKASQPQFHSSTVQDSPEDMMHSHLFTIHDLPVGQYGGVRSSPYNRLSGPNNRVCNLYLQSDTFLWDRVISLQHVHGDRELAVKEITSIFTQHVQGAQAIYQYTMFRDHSGRLEFPGISFRVDHVLINVTDEDCKARFPDRRGRNRPPPTPTALPHANTLLGSFGAAHQQADRLFNPNNSIARGSYADENPFCAENIDVTNYLNLHSYAQHDDFCLAYVFTYRDFSGGTLGLAWVAEPSGSGGVCEKHRLMREGTHNVYKSLNTGVVTLLNYGFQVAPKVSQLTFAHEMGHNFGAKHDDDHKDEPYGCLPAVDDPRGNYIMFASATSGDKDNNNKFSSCSTDSIARLLDRVLSNDGNCFLSSDGPFCGNQLTEEGEQCDCGFTRNSCRDHCCNPKESAAPCRLTERIWVNDTFVNVQCSPTAGECCTHDCQYRDQRHLCRAAGECHLASFCNGIDAKCPLPEYLPDGTPCQDHTRVCKQGQCLGSICERIPGWHECSLTRDKNITPEMMCFVACRQNRTGAPCVSTFQLEKDAKLQNEYPQLVSELLREGRSTKLKPGAPCDNYRGYCDVFLRCRSVEAEGPLARLRDLLFSPQMLEKVKTWITVHWWAVIMICLFTVIAMIVFVKMCAVNTPASRLRFPEHGRPIPFGPIPRDSGEPHIWTTATPVDWRSSSNSRGVHSPWAWSRRKRSPHNFPQNTVSSECSRRVVPTAPMDPMDFPPPNARQTPIPYIGHSLQSRVVSDEEMSERSPFIRVNPSFPIASTSSQSNSNPRSLENARRVPRLRNRNSDGSNARRHRPASVFAFPDAGGAPAADPGRPSKKKQPKLPSKLRPALPREPKHKRRRPLSTFVSDSDVPPEFVRAPVINYGCLLPSQFSPTPTTNSPANKPNITRVLYTQVEIPHAADSSIPPPAYEDLPL</sequence>
<dbReference type="GO" id="GO:0007219">
    <property type="term" value="P:Notch signaling pathway"/>
    <property type="evidence" value="ECO:0007669"/>
    <property type="project" value="TreeGrafter"/>
</dbReference>
<evidence type="ECO:0000256" key="2">
    <source>
        <dbReference type="ARBA" id="ARBA00012332"/>
    </source>
</evidence>
<keyword evidence="6" id="KW-0472">Membrane</keyword>
<dbReference type="InterPro" id="IPR024079">
    <property type="entry name" value="MetalloPept_cat_dom_sf"/>
</dbReference>
<feature type="compositionally biased region" description="Polar residues" evidence="5">
    <location>
        <begin position="929"/>
        <end position="938"/>
    </location>
</feature>
<dbReference type="Pfam" id="PF21299">
    <property type="entry name" value="ADAM10_Cys-rich"/>
    <property type="match status" value="1"/>
</dbReference>
<dbReference type="GO" id="GO:0006509">
    <property type="term" value="P:membrane protein ectodomain proteolysis"/>
    <property type="evidence" value="ECO:0007669"/>
    <property type="project" value="TreeGrafter"/>
</dbReference>
<evidence type="ECO:0000256" key="4">
    <source>
        <dbReference type="PROSITE-ProRule" id="PRU00276"/>
    </source>
</evidence>
<name>A0AAV2TKR3_CALDB</name>
<dbReference type="PANTHER" id="PTHR45702:SF2">
    <property type="entry name" value="KUZBANIAN, ISOFORM A"/>
    <property type="match status" value="1"/>
</dbReference>
<dbReference type="Gene3D" id="4.10.70.10">
    <property type="entry name" value="Disintegrin domain"/>
    <property type="match status" value="1"/>
</dbReference>
<feature type="domain" description="Disintegrin" evidence="8">
    <location>
        <begin position="600"/>
        <end position="702"/>
    </location>
</feature>
<comment type="caution">
    <text evidence="4">Lacks conserved residue(s) required for the propagation of feature annotation.</text>
</comment>
<comment type="caution">
    <text evidence="10">The sequence shown here is derived from an EMBL/GenBank/DDBJ whole genome shotgun (WGS) entry which is preliminary data.</text>
</comment>
<feature type="region of interest" description="Disordered" evidence="5">
    <location>
        <begin position="975"/>
        <end position="1086"/>
    </location>
</feature>
<proteinExistence type="predicted"/>
<evidence type="ECO:0000313" key="11">
    <source>
        <dbReference type="Proteomes" id="UP001497525"/>
    </source>
</evidence>
<dbReference type="PROSITE" id="PS50215">
    <property type="entry name" value="ADAM_MEPRO"/>
    <property type="match status" value="1"/>
</dbReference>
<organism evidence="10 11">
    <name type="scientific">Calicophoron daubneyi</name>
    <name type="common">Rumen fluke</name>
    <name type="synonym">Paramphistomum daubneyi</name>
    <dbReference type="NCBI Taxonomy" id="300641"/>
    <lineage>
        <taxon>Eukaryota</taxon>
        <taxon>Metazoa</taxon>
        <taxon>Spiralia</taxon>
        <taxon>Lophotrochozoa</taxon>
        <taxon>Platyhelminthes</taxon>
        <taxon>Trematoda</taxon>
        <taxon>Digenea</taxon>
        <taxon>Plagiorchiida</taxon>
        <taxon>Pronocephalata</taxon>
        <taxon>Paramphistomoidea</taxon>
        <taxon>Paramphistomidae</taxon>
        <taxon>Calicophoron</taxon>
    </lineage>
</organism>
<evidence type="ECO:0000313" key="10">
    <source>
        <dbReference type="EMBL" id="CAL5136950.1"/>
    </source>
</evidence>
<keyword evidence="7" id="KW-0732">Signal</keyword>
<protein>
    <recommendedName>
        <fullName evidence="2">ADAM10 endopeptidase</fullName>
        <ecNumber evidence="2">3.4.24.81</ecNumber>
    </recommendedName>
</protein>
<dbReference type="SUPFAM" id="SSF57552">
    <property type="entry name" value="Blood coagulation inhibitor (disintegrin)"/>
    <property type="match status" value="1"/>
</dbReference>
<dbReference type="InterPro" id="IPR036436">
    <property type="entry name" value="Disintegrin_dom_sf"/>
</dbReference>
<evidence type="ECO:0000256" key="5">
    <source>
        <dbReference type="SAM" id="MobiDB-lite"/>
    </source>
</evidence>
<dbReference type="InterPro" id="IPR001762">
    <property type="entry name" value="Disintegrin_dom"/>
</dbReference>
<feature type="signal peptide" evidence="7">
    <location>
        <begin position="1"/>
        <end position="22"/>
    </location>
</feature>
<feature type="binding site" evidence="4">
    <location>
        <position position="523"/>
    </location>
    <ligand>
        <name>Zn(2+)</name>
        <dbReference type="ChEBI" id="CHEBI:29105"/>
        <note>catalytic</note>
    </ligand>
</feature>
<keyword evidence="4" id="KW-0479">Metal-binding</keyword>
<feature type="compositionally biased region" description="Low complexity" evidence="5">
    <location>
        <begin position="998"/>
        <end position="1009"/>
    </location>
</feature>
<feature type="binding site" evidence="4">
    <location>
        <position position="533"/>
    </location>
    <ligand>
        <name>Zn(2+)</name>
        <dbReference type="ChEBI" id="CHEBI:29105"/>
        <note>catalytic</note>
    </ligand>
</feature>
<accession>A0AAV2TKR3</accession>